<gene>
    <name evidence="4" type="ORF">CYNAS_LOCUS21272</name>
</gene>
<dbReference type="PROSITE" id="PS50835">
    <property type="entry name" value="IG_LIKE"/>
    <property type="match status" value="2"/>
</dbReference>
<dbReference type="SMART" id="SM00408">
    <property type="entry name" value="IGc2"/>
    <property type="match status" value="2"/>
</dbReference>
<feature type="domain" description="Ig-like" evidence="3">
    <location>
        <begin position="259"/>
        <end position="350"/>
    </location>
</feature>
<dbReference type="SUPFAM" id="SSF48726">
    <property type="entry name" value="Immunoglobulin"/>
    <property type="match status" value="2"/>
</dbReference>
<dbReference type="SMART" id="SM00409">
    <property type="entry name" value="IG"/>
    <property type="match status" value="2"/>
</dbReference>
<evidence type="ECO:0000313" key="4">
    <source>
        <dbReference type="EMBL" id="CAJ0609289.1"/>
    </source>
</evidence>
<proteinExistence type="predicted"/>
<sequence length="503" mass="57010">MTHDRPNRAKGVKCAVRKQQIRRSITEPFSNIGHPDYAYDDRNSYEGDGNPIKVASKHLDPENTLILRQGKPLMVECVYARDDIADISDLQWHKIGARIIDGSSSSSIFTTGLLEHGTRYKKKNLHFTSIHKRDEGTYECRARSLGGQTYSRAVKVVVLNDIRWNDESHSAGALLGEPLTIDCGVNGDDEEHQITITDSEGETLDPSMYTIAGKEVTVERLTKDYDGKKISCVHIESYGKDELPIIDRREVNIDVWYKPEFEKASADQYTIVDEKSREVELLCAVSASNPPPILFTFYRGGNELTDPSKYNVTVDNDHKWAKLRIFDVDEDDLSEYRCEVNNGKAKNTMTIHLKETNPPSEPKVTLYNVKKHAITWKIENKEEEGELPIKDIEIDYLRKALVDEKLEEDSDSISDSFWNEHGVKHKRNKSVSGLYEIGGLLQASEYVFKIRQFSEAGEGPAVILRATTEEDATFKQELTSSQSSSSFLTTTTLLLTLLYQLHH</sequence>
<evidence type="ECO:0000313" key="5">
    <source>
        <dbReference type="Proteomes" id="UP001176961"/>
    </source>
</evidence>
<dbReference type="AlphaFoldDB" id="A0AA36MDM1"/>
<dbReference type="InterPro" id="IPR003598">
    <property type="entry name" value="Ig_sub2"/>
</dbReference>
<dbReference type="PANTHER" id="PTHR10075">
    <property type="entry name" value="BASIGIN RELATED"/>
    <property type="match status" value="1"/>
</dbReference>
<dbReference type="GO" id="GO:0030424">
    <property type="term" value="C:axon"/>
    <property type="evidence" value="ECO:0007669"/>
    <property type="project" value="TreeGrafter"/>
</dbReference>
<dbReference type="InterPro" id="IPR036179">
    <property type="entry name" value="Ig-like_dom_sf"/>
</dbReference>
<comment type="caution">
    <text evidence="4">The sequence shown here is derived from an EMBL/GenBank/DDBJ whole genome shotgun (WGS) entry which is preliminary data.</text>
</comment>
<dbReference type="InterPro" id="IPR013783">
    <property type="entry name" value="Ig-like_fold"/>
</dbReference>
<reference evidence="4" key="1">
    <citation type="submission" date="2023-07" db="EMBL/GenBank/DDBJ databases">
        <authorList>
            <consortium name="CYATHOMIX"/>
        </authorList>
    </citation>
    <scope>NUCLEOTIDE SEQUENCE</scope>
    <source>
        <strain evidence="4">N/A</strain>
    </source>
</reference>
<protein>
    <recommendedName>
        <fullName evidence="3">Ig-like domain-containing protein</fullName>
    </recommendedName>
</protein>
<keyword evidence="5" id="KW-1185">Reference proteome</keyword>
<dbReference type="InterPro" id="IPR013098">
    <property type="entry name" value="Ig_I-set"/>
</dbReference>
<dbReference type="GO" id="GO:0007156">
    <property type="term" value="P:homophilic cell adhesion via plasma membrane adhesion molecules"/>
    <property type="evidence" value="ECO:0007669"/>
    <property type="project" value="TreeGrafter"/>
</dbReference>
<accession>A0AA36MDM1</accession>
<dbReference type="GO" id="GO:0098632">
    <property type="term" value="F:cell-cell adhesion mediator activity"/>
    <property type="evidence" value="ECO:0007669"/>
    <property type="project" value="TreeGrafter"/>
</dbReference>
<dbReference type="GO" id="GO:0007411">
    <property type="term" value="P:axon guidance"/>
    <property type="evidence" value="ECO:0007669"/>
    <property type="project" value="TreeGrafter"/>
</dbReference>
<dbReference type="PANTHER" id="PTHR10075:SF82">
    <property type="entry name" value="NEURONAL IMMUNOGLOBULIN DOMAIN-CONTAINING PROTEIN RIG-3"/>
    <property type="match status" value="1"/>
</dbReference>
<evidence type="ECO:0000259" key="3">
    <source>
        <dbReference type="PROSITE" id="PS50835"/>
    </source>
</evidence>
<evidence type="ECO:0000256" key="1">
    <source>
        <dbReference type="ARBA" id="ARBA00022737"/>
    </source>
</evidence>
<organism evidence="4 5">
    <name type="scientific">Cylicocyclus nassatus</name>
    <name type="common">Nematode worm</name>
    <dbReference type="NCBI Taxonomy" id="53992"/>
    <lineage>
        <taxon>Eukaryota</taxon>
        <taxon>Metazoa</taxon>
        <taxon>Ecdysozoa</taxon>
        <taxon>Nematoda</taxon>
        <taxon>Chromadorea</taxon>
        <taxon>Rhabditida</taxon>
        <taxon>Rhabditina</taxon>
        <taxon>Rhabditomorpha</taxon>
        <taxon>Strongyloidea</taxon>
        <taxon>Strongylidae</taxon>
        <taxon>Cylicocyclus</taxon>
    </lineage>
</organism>
<dbReference type="GO" id="GO:0005886">
    <property type="term" value="C:plasma membrane"/>
    <property type="evidence" value="ECO:0007669"/>
    <property type="project" value="TreeGrafter"/>
</dbReference>
<dbReference type="InterPro" id="IPR003599">
    <property type="entry name" value="Ig_sub"/>
</dbReference>
<dbReference type="Proteomes" id="UP001176961">
    <property type="component" value="Unassembled WGS sequence"/>
</dbReference>
<dbReference type="Gene3D" id="2.60.40.10">
    <property type="entry name" value="Immunoglobulins"/>
    <property type="match status" value="3"/>
</dbReference>
<keyword evidence="1" id="KW-0677">Repeat</keyword>
<keyword evidence="2" id="KW-0393">Immunoglobulin domain</keyword>
<dbReference type="Pfam" id="PF07679">
    <property type="entry name" value="I-set"/>
    <property type="match status" value="1"/>
</dbReference>
<feature type="domain" description="Ig-like" evidence="3">
    <location>
        <begin position="51"/>
        <end position="157"/>
    </location>
</feature>
<dbReference type="GO" id="GO:0070593">
    <property type="term" value="P:dendrite self-avoidance"/>
    <property type="evidence" value="ECO:0007669"/>
    <property type="project" value="TreeGrafter"/>
</dbReference>
<dbReference type="InterPro" id="IPR007110">
    <property type="entry name" value="Ig-like_dom"/>
</dbReference>
<dbReference type="EMBL" id="CATQJL010000326">
    <property type="protein sequence ID" value="CAJ0609289.1"/>
    <property type="molecule type" value="Genomic_DNA"/>
</dbReference>
<evidence type="ECO:0000256" key="2">
    <source>
        <dbReference type="ARBA" id="ARBA00023319"/>
    </source>
</evidence>
<name>A0AA36MDM1_CYLNA</name>